<dbReference type="InterPro" id="IPR051807">
    <property type="entry name" value="Sec-metab_biosynth-assoc"/>
</dbReference>
<dbReference type="Proteomes" id="UP000623307">
    <property type="component" value="Chromosome 1"/>
</dbReference>
<dbReference type="EMBL" id="OGUS01000004">
    <property type="protein sequence ID" value="SPC05202.1"/>
    <property type="molecule type" value="Genomic_DNA"/>
</dbReference>
<gene>
    <name evidence="5" type="ORF">CO2235_MP10275</name>
    <name evidence="4" type="ORF">CO2235_U1010156</name>
    <name evidence="3" type="ORF">JTE92_01795</name>
</gene>
<dbReference type="Proteomes" id="UP000256862">
    <property type="component" value="Plasmid CO2235_mp"/>
</dbReference>
<dbReference type="GeneID" id="303488227"/>
<feature type="domain" description="YCII-related" evidence="2">
    <location>
        <begin position="4"/>
        <end position="94"/>
    </location>
</feature>
<dbReference type="PANTHER" id="PTHR33606">
    <property type="entry name" value="PROTEIN YCII"/>
    <property type="match status" value="1"/>
</dbReference>
<reference evidence="6" key="1">
    <citation type="submission" date="2018-01" db="EMBL/GenBank/DDBJ databases">
        <authorList>
            <person name="Gaut B.S."/>
            <person name="Morton B.R."/>
            <person name="Clegg M.T."/>
            <person name="Duvall M.R."/>
        </authorList>
    </citation>
    <scope>NUCLEOTIDE SEQUENCE [LARGE SCALE GENOMIC DNA]</scope>
</reference>
<evidence type="ECO:0000313" key="4">
    <source>
        <dbReference type="EMBL" id="SPC05202.1"/>
    </source>
</evidence>
<reference evidence="3 7" key="3">
    <citation type="submission" date="2021-02" db="EMBL/GenBank/DDBJ databases">
        <title>Complete Genome Sequence of Cupriavidus oxalaticus Strain Ox1, a Soil Oxalate-Degrading Species.</title>
        <authorList>
            <person name="Palmieri F."/>
            <person name="Udriet P."/>
            <person name="Deuasquier M."/>
            <person name="Beaudoing E."/>
            <person name="Johnson S.L."/>
            <person name="Davenport K.W."/>
            <person name="Chain P.S."/>
            <person name="Bindschedler S."/>
            <person name="Junier P."/>
        </authorList>
    </citation>
    <scope>NUCLEOTIDE SEQUENCE [LARGE SCALE GENOMIC DNA]</scope>
    <source>
        <strain evidence="3 7">Ox1</strain>
    </source>
</reference>
<accession>A0A375GD95</accession>
<dbReference type="Gene3D" id="3.30.70.1060">
    <property type="entry name" value="Dimeric alpha+beta barrel"/>
    <property type="match status" value="1"/>
</dbReference>
<organism evidence="5">
    <name type="scientific">Cupriavidus oxalaticus</name>
    <dbReference type="NCBI Taxonomy" id="96344"/>
    <lineage>
        <taxon>Bacteria</taxon>
        <taxon>Pseudomonadati</taxon>
        <taxon>Pseudomonadota</taxon>
        <taxon>Betaproteobacteria</taxon>
        <taxon>Burkholderiales</taxon>
        <taxon>Burkholderiaceae</taxon>
        <taxon>Cupriavidus</taxon>
    </lineage>
</organism>
<dbReference type="OrthoDB" id="9797014at2"/>
<protein>
    <submittedName>
        <fullName evidence="5">YCII-related</fullName>
    </submittedName>
    <submittedName>
        <fullName evidence="3">YciI family protein</fullName>
    </submittedName>
</protein>
<dbReference type="SUPFAM" id="SSF54909">
    <property type="entry name" value="Dimeric alpha+beta barrel"/>
    <property type="match status" value="1"/>
</dbReference>
<dbReference type="InterPro" id="IPR011008">
    <property type="entry name" value="Dimeric_a/b-barrel"/>
</dbReference>
<dbReference type="PANTHER" id="PTHR33606:SF3">
    <property type="entry name" value="PROTEIN YCII"/>
    <property type="match status" value="1"/>
</dbReference>
<proteinExistence type="inferred from homology"/>
<evidence type="ECO:0000256" key="1">
    <source>
        <dbReference type="ARBA" id="ARBA00007689"/>
    </source>
</evidence>
<evidence type="ECO:0000313" key="5">
    <source>
        <dbReference type="EMBL" id="SPC17972.1"/>
    </source>
</evidence>
<evidence type="ECO:0000313" key="6">
    <source>
        <dbReference type="Proteomes" id="UP000256862"/>
    </source>
</evidence>
<comment type="similarity">
    <text evidence="1">Belongs to the YciI family.</text>
</comment>
<name>A0A375GD95_9BURK</name>
<dbReference type="Pfam" id="PF03795">
    <property type="entry name" value="YCII"/>
    <property type="match status" value="1"/>
</dbReference>
<keyword evidence="7" id="KW-1185">Reference proteome</keyword>
<dbReference type="EMBL" id="CP069811">
    <property type="protein sequence ID" value="QRQ91696.1"/>
    <property type="molecule type" value="Genomic_DNA"/>
</dbReference>
<dbReference type="AlphaFoldDB" id="A0A375GD95"/>
<reference evidence="5" key="2">
    <citation type="submission" date="2018-01" db="EMBL/GenBank/DDBJ databases">
        <authorList>
            <person name="Clerissi C."/>
        </authorList>
    </citation>
    <scope>NUCLEOTIDE SEQUENCE</scope>
    <source>
        <strain evidence="5">Cupriavidus oxalaticus LMG 2235</strain>
    </source>
</reference>
<dbReference type="EMBL" id="OGUS01000132">
    <property type="protein sequence ID" value="SPC17972.1"/>
    <property type="molecule type" value="Genomic_DNA"/>
</dbReference>
<sequence length="104" mass="11663">MSRFYAIFATDKPAMLAVRERVRPAHRAYLRNAASGHGVSVRLGGPTLDARSGTMNGTLLVIEAEHIDDVQRFVSEDPYMHAGIFERVEIRPWNWSLGNPGREV</sequence>
<evidence type="ECO:0000313" key="3">
    <source>
        <dbReference type="EMBL" id="QRQ91696.1"/>
    </source>
</evidence>
<evidence type="ECO:0000259" key="2">
    <source>
        <dbReference type="Pfam" id="PF03795"/>
    </source>
</evidence>
<dbReference type="InterPro" id="IPR005545">
    <property type="entry name" value="YCII"/>
</dbReference>
<evidence type="ECO:0000313" key="7">
    <source>
        <dbReference type="Proteomes" id="UP000623307"/>
    </source>
</evidence>
<dbReference type="RefSeq" id="WP_063239476.1">
    <property type="nucleotide sequence ID" value="NZ_CP069809.1"/>
</dbReference>